<protein>
    <submittedName>
        <fullName evidence="2">Uncharacterized protein</fullName>
    </submittedName>
</protein>
<dbReference type="Proteomes" id="UP000801492">
    <property type="component" value="Unassembled WGS sequence"/>
</dbReference>
<dbReference type="EMBL" id="VTPC01001228">
    <property type="protein sequence ID" value="KAF2902659.1"/>
    <property type="molecule type" value="Genomic_DNA"/>
</dbReference>
<sequence length="215" mass="23775">RIQQTNHKDAVGDATLLELVRRLSSDHDKMGANVSRHSSKGLHGRRSQSSGSICNGKGRHASSSDTKMCGSLPSYLDDRNTNTCNNNHHDCEKPPLDDVERIPPLGDAAPLHWKFSDTQAVLCDQGYGSERSPEEEYPPSLPGHDGQCPHHMEPHSCYPFITPDPMKPMSLPNQAKFILLSRTTNFILPLGRQFCRNRSLGILNVQIPSVEITAS</sequence>
<reference evidence="2" key="1">
    <citation type="submission" date="2019-08" db="EMBL/GenBank/DDBJ databases">
        <title>The genome of the North American firefly Photinus pyralis.</title>
        <authorList>
            <consortium name="Photinus pyralis genome working group"/>
            <person name="Fallon T.R."/>
            <person name="Sander Lower S.E."/>
            <person name="Weng J.-K."/>
        </authorList>
    </citation>
    <scope>NUCLEOTIDE SEQUENCE</scope>
    <source>
        <strain evidence="2">TRF0915ILg1</strain>
        <tissue evidence="2">Whole body</tissue>
    </source>
</reference>
<evidence type="ECO:0000313" key="2">
    <source>
        <dbReference type="EMBL" id="KAF2902659.1"/>
    </source>
</evidence>
<accession>A0A8K0DED5</accession>
<keyword evidence="3" id="KW-1185">Reference proteome</keyword>
<evidence type="ECO:0000313" key="3">
    <source>
        <dbReference type="Proteomes" id="UP000801492"/>
    </source>
</evidence>
<feature type="compositionally biased region" description="Basic residues" evidence="1">
    <location>
        <begin position="37"/>
        <end position="46"/>
    </location>
</feature>
<proteinExistence type="predicted"/>
<name>A0A8K0DED5_IGNLU</name>
<organism evidence="2 3">
    <name type="scientific">Ignelater luminosus</name>
    <name type="common">Cucubano</name>
    <name type="synonym">Pyrophorus luminosus</name>
    <dbReference type="NCBI Taxonomy" id="2038154"/>
    <lineage>
        <taxon>Eukaryota</taxon>
        <taxon>Metazoa</taxon>
        <taxon>Ecdysozoa</taxon>
        <taxon>Arthropoda</taxon>
        <taxon>Hexapoda</taxon>
        <taxon>Insecta</taxon>
        <taxon>Pterygota</taxon>
        <taxon>Neoptera</taxon>
        <taxon>Endopterygota</taxon>
        <taxon>Coleoptera</taxon>
        <taxon>Polyphaga</taxon>
        <taxon>Elateriformia</taxon>
        <taxon>Elateroidea</taxon>
        <taxon>Elateridae</taxon>
        <taxon>Agrypninae</taxon>
        <taxon>Pyrophorini</taxon>
        <taxon>Ignelater</taxon>
    </lineage>
</organism>
<feature type="non-terminal residue" evidence="2">
    <location>
        <position position="215"/>
    </location>
</feature>
<dbReference type="OrthoDB" id="165498at2759"/>
<comment type="caution">
    <text evidence="2">The sequence shown here is derived from an EMBL/GenBank/DDBJ whole genome shotgun (WGS) entry which is preliminary data.</text>
</comment>
<gene>
    <name evidence="2" type="ORF">ILUMI_03525</name>
</gene>
<dbReference type="AlphaFoldDB" id="A0A8K0DED5"/>
<evidence type="ECO:0000256" key="1">
    <source>
        <dbReference type="SAM" id="MobiDB-lite"/>
    </source>
</evidence>
<feature type="region of interest" description="Disordered" evidence="1">
    <location>
        <begin position="28"/>
        <end position="68"/>
    </location>
</feature>